<dbReference type="GO" id="GO:0009813">
    <property type="term" value="P:flavonoid biosynthetic process"/>
    <property type="evidence" value="ECO:0007669"/>
    <property type="project" value="UniProtKB-KW"/>
</dbReference>
<sequence length="435" mass="48231">MKMGMKPHILAIPYPAEGHVIPLLELMQWLSKQGFKVTFVNTEFNHTKVLNSLSNKQTSNSSVVVDDDNIDLVSIPDGLETWEDRNDFKKLIEAISQVMPGKQCSEKRLRFNNGSDEDETISCVIADENIGWALDVAVKMGITRAAFWPAAAGQLALAFSIPELLEDGIINNNGTPIKNQMIQLAPTMPAIHTSKLGWACIGDLATNKAAFEIVSRNDIFLLPKHPPIGPILSTNRHGKSAGSFWEEDSTCLELLDQHPPDSVIYVACGSFTVFDYKQFQELALGLELTNRPFLWVVRPDPDHDHAFPDGFRDRVGNRGQIVGWAPQQQVLSHPSVACFLSHCGWNSTMEGVSNGVPFLCWPYFADQFLNQAYICDVWKVGLGFSNGDESGIIKQGLIKDKVEQLLGDITFKERALDLKELTAKSVREGGPLLLQ</sequence>
<dbReference type="Proteomes" id="UP000306102">
    <property type="component" value="Unassembled WGS sequence"/>
</dbReference>
<dbReference type="FunFam" id="3.40.50.2000:FF:000108">
    <property type="entry name" value="UDP-glycosyltransferase 83A1"/>
    <property type="match status" value="1"/>
</dbReference>
<organism evidence="4 5">
    <name type="scientific">Camellia sinensis var. sinensis</name>
    <name type="common">China tea</name>
    <dbReference type="NCBI Taxonomy" id="542762"/>
    <lineage>
        <taxon>Eukaryota</taxon>
        <taxon>Viridiplantae</taxon>
        <taxon>Streptophyta</taxon>
        <taxon>Embryophyta</taxon>
        <taxon>Tracheophyta</taxon>
        <taxon>Spermatophyta</taxon>
        <taxon>Magnoliopsida</taxon>
        <taxon>eudicotyledons</taxon>
        <taxon>Gunneridae</taxon>
        <taxon>Pentapetalae</taxon>
        <taxon>asterids</taxon>
        <taxon>Ericales</taxon>
        <taxon>Theaceae</taxon>
        <taxon>Camellia</taxon>
    </lineage>
</organism>
<dbReference type="FunFam" id="3.40.50.2000:FF:000061">
    <property type="entry name" value="UDP-glycosyltransferase 83A1"/>
    <property type="match status" value="1"/>
</dbReference>
<evidence type="ECO:0000256" key="2">
    <source>
        <dbReference type="ARBA" id="ARBA00022679"/>
    </source>
</evidence>
<dbReference type="InterPro" id="IPR002213">
    <property type="entry name" value="UDP_glucos_trans"/>
</dbReference>
<evidence type="ECO:0000256" key="3">
    <source>
        <dbReference type="ARBA" id="ARBA00023241"/>
    </source>
</evidence>
<dbReference type="Pfam" id="PF00201">
    <property type="entry name" value="UDPGT"/>
    <property type="match status" value="1"/>
</dbReference>
<evidence type="ECO:0000313" key="4">
    <source>
        <dbReference type="EMBL" id="THG09183.1"/>
    </source>
</evidence>
<dbReference type="CDD" id="cd03784">
    <property type="entry name" value="GT1_Gtf-like"/>
    <property type="match status" value="1"/>
</dbReference>
<keyword evidence="5" id="KW-1185">Reference proteome</keyword>
<dbReference type="GO" id="GO:0080043">
    <property type="term" value="F:quercetin 3-O-glucosyltransferase activity"/>
    <property type="evidence" value="ECO:0007669"/>
    <property type="project" value="TreeGrafter"/>
</dbReference>
<gene>
    <name evidence="4" type="ORF">TEA_017904</name>
</gene>
<dbReference type="PANTHER" id="PTHR11926:SF1412">
    <property type="entry name" value="UDP-GLYCOSYLTRANSFERASE 83A1-LIKE"/>
    <property type="match status" value="1"/>
</dbReference>
<accession>A0A4S4E093</accession>
<dbReference type="EMBL" id="SDRB02008695">
    <property type="protein sequence ID" value="THG09183.1"/>
    <property type="molecule type" value="Genomic_DNA"/>
</dbReference>
<keyword evidence="2" id="KW-0808">Transferase</keyword>
<dbReference type="PANTHER" id="PTHR11926">
    <property type="entry name" value="GLUCOSYL/GLUCURONOSYL TRANSFERASES"/>
    <property type="match status" value="1"/>
</dbReference>
<reference evidence="4 5" key="1">
    <citation type="journal article" date="2018" name="Proc. Natl. Acad. Sci. U.S.A.">
        <title>Draft genome sequence of Camellia sinensis var. sinensis provides insights into the evolution of the tea genome and tea quality.</title>
        <authorList>
            <person name="Wei C."/>
            <person name="Yang H."/>
            <person name="Wang S."/>
            <person name="Zhao J."/>
            <person name="Liu C."/>
            <person name="Gao L."/>
            <person name="Xia E."/>
            <person name="Lu Y."/>
            <person name="Tai Y."/>
            <person name="She G."/>
            <person name="Sun J."/>
            <person name="Cao H."/>
            <person name="Tong W."/>
            <person name="Gao Q."/>
            <person name="Li Y."/>
            <person name="Deng W."/>
            <person name="Jiang X."/>
            <person name="Wang W."/>
            <person name="Chen Q."/>
            <person name="Zhang S."/>
            <person name="Li H."/>
            <person name="Wu J."/>
            <person name="Wang P."/>
            <person name="Li P."/>
            <person name="Shi C."/>
            <person name="Zheng F."/>
            <person name="Jian J."/>
            <person name="Huang B."/>
            <person name="Shan D."/>
            <person name="Shi M."/>
            <person name="Fang C."/>
            <person name="Yue Y."/>
            <person name="Li F."/>
            <person name="Li D."/>
            <person name="Wei S."/>
            <person name="Han B."/>
            <person name="Jiang C."/>
            <person name="Yin Y."/>
            <person name="Xia T."/>
            <person name="Zhang Z."/>
            <person name="Bennetzen J.L."/>
            <person name="Zhao S."/>
            <person name="Wan X."/>
        </authorList>
    </citation>
    <scope>NUCLEOTIDE SEQUENCE [LARGE SCALE GENOMIC DNA]</scope>
    <source>
        <strain evidence="5">cv. Shuchazao</strain>
        <tissue evidence="4">Leaf</tissue>
    </source>
</reference>
<evidence type="ECO:0000313" key="5">
    <source>
        <dbReference type="Proteomes" id="UP000306102"/>
    </source>
</evidence>
<dbReference type="Gene3D" id="3.40.50.2000">
    <property type="entry name" value="Glycogen Phosphorylase B"/>
    <property type="match status" value="2"/>
</dbReference>
<evidence type="ECO:0008006" key="6">
    <source>
        <dbReference type="Google" id="ProtNLM"/>
    </source>
</evidence>
<comment type="similarity">
    <text evidence="1">Belongs to the UDP-glycosyltransferase family.</text>
</comment>
<name>A0A4S4E093_CAMSN</name>
<proteinExistence type="inferred from homology"/>
<evidence type="ECO:0000256" key="1">
    <source>
        <dbReference type="ARBA" id="ARBA00009995"/>
    </source>
</evidence>
<dbReference type="GO" id="GO:0080044">
    <property type="term" value="F:quercetin 7-O-glucosyltransferase activity"/>
    <property type="evidence" value="ECO:0007669"/>
    <property type="project" value="TreeGrafter"/>
</dbReference>
<protein>
    <recommendedName>
        <fullName evidence="6">UDP-glycosyltransferase</fullName>
    </recommendedName>
</protein>
<dbReference type="SUPFAM" id="SSF53756">
    <property type="entry name" value="UDP-Glycosyltransferase/glycogen phosphorylase"/>
    <property type="match status" value="1"/>
</dbReference>
<comment type="caution">
    <text evidence="4">The sequence shown here is derived from an EMBL/GenBank/DDBJ whole genome shotgun (WGS) entry which is preliminary data.</text>
</comment>
<dbReference type="AlphaFoldDB" id="A0A4S4E093"/>
<keyword evidence="3" id="KW-0284">Flavonoid biosynthesis</keyword>